<evidence type="ECO:0000256" key="5">
    <source>
        <dbReference type="ARBA" id="ARBA00023136"/>
    </source>
</evidence>
<dbReference type="GO" id="GO:0005886">
    <property type="term" value="C:plasma membrane"/>
    <property type="evidence" value="ECO:0007669"/>
    <property type="project" value="UniProtKB-SubCell"/>
</dbReference>
<feature type="transmembrane region" description="Helical" evidence="6">
    <location>
        <begin position="52"/>
        <end position="74"/>
    </location>
</feature>
<keyword evidence="8" id="KW-1185">Reference proteome</keyword>
<evidence type="ECO:0000256" key="6">
    <source>
        <dbReference type="SAM" id="Phobius"/>
    </source>
</evidence>
<sequence length="364" mass="39310">MNKRQFLFLDIIGILGAVFFAVLCGFVIIFFVSEEPAAAISSFVLGPFSSPFNISTIVNKATPLIFTGLALAVVFQTNIFSMGAEGQLYVGGFVGALAATYIQGMPAMIHILVIFLFALAGGAVFGFIPGYLKAKWNANEVVTTLMLNYVAIISTSYLINNVFKDPESGGFARMPFFDKDILLGKISGTFPVHYGIFIAIAAVIFVYTMLYKTRLGYEMRLVGQNIEFARYGGIKTSRIIIVSVMISGALAGLGGIVELMGIHGTYKDSFSINLGFDGIIIALLARNNPIAVLLAAVFYAYLQVGGQVMQAESDVSRELAVIIQVLLVLFVSAQAVFNYLKQRSIMKNKNGKISGDKAVKADVV</sequence>
<dbReference type="CDD" id="cd06580">
    <property type="entry name" value="TM_PBP1_transp_TpRbsC_like"/>
    <property type="match status" value="1"/>
</dbReference>
<protein>
    <submittedName>
        <fullName evidence="7">ABC transporter permease</fullName>
    </submittedName>
</protein>
<feature type="transmembrane region" description="Helical" evidence="6">
    <location>
        <begin position="86"/>
        <end position="102"/>
    </location>
</feature>
<dbReference type="PANTHER" id="PTHR47089:SF1">
    <property type="entry name" value="GUANOSINE ABC TRANSPORTER PERMEASE PROTEIN NUPP"/>
    <property type="match status" value="1"/>
</dbReference>
<keyword evidence="4 6" id="KW-1133">Transmembrane helix</keyword>
<feature type="transmembrane region" description="Helical" evidence="6">
    <location>
        <begin position="141"/>
        <end position="159"/>
    </location>
</feature>
<feature type="transmembrane region" description="Helical" evidence="6">
    <location>
        <begin position="192"/>
        <end position="211"/>
    </location>
</feature>
<gene>
    <name evidence="7" type="ORF">D4N35_012590</name>
</gene>
<evidence type="ECO:0000313" key="8">
    <source>
        <dbReference type="Proteomes" id="UP000273811"/>
    </source>
</evidence>
<comment type="subcellular location">
    <subcellularLocation>
        <location evidence="1">Cell membrane</location>
        <topology evidence="1">Multi-pass membrane protein</topology>
    </subcellularLocation>
</comment>
<evidence type="ECO:0000256" key="3">
    <source>
        <dbReference type="ARBA" id="ARBA00022692"/>
    </source>
</evidence>
<feature type="transmembrane region" description="Helical" evidence="6">
    <location>
        <begin position="7"/>
        <end position="32"/>
    </location>
</feature>
<evidence type="ECO:0000256" key="2">
    <source>
        <dbReference type="ARBA" id="ARBA00022475"/>
    </source>
</evidence>
<dbReference type="Proteomes" id="UP000273811">
    <property type="component" value="Unassembled WGS sequence"/>
</dbReference>
<comment type="caution">
    <text evidence="7">The sequence shown here is derived from an EMBL/GenBank/DDBJ whole genome shotgun (WGS) entry which is preliminary data.</text>
</comment>
<evidence type="ECO:0000256" key="1">
    <source>
        <dbReference type="ARBA" id="ARBA00004651"/>
    </source>
</evidence>
<dbReference type="OrthoDB" id="45037at2"/>
<keyword evidence="2" id="KW-1003">Cell membrane</keyword>
<feature type="transmembrane region" description="Helical" evidence="6">
    <location>
        <begin position="321"/>
        <end position="340"/>
    </location>
</feature>
<dbReference type="GeneID" id="56392198"/>
<dbReference type="AlphaFoldDB" id="A0A443INB4"/>
<dbReference type="RefSeq" id="WP_120074157.1">
    <property type="nucleotide sequence ID" value="NZ_CP126113.1"/>
</dbReference>
<accession>A0A443INB4</accession>
<dbReference type="PANTHER" id="PTHR47089">
    <property type="entry name" value="ABC TRANSPORTER, PERMEASE PROTEIN"/>
    <property type="match status" value="1"/>
</dbReference>
<proteinExistence type="predicted"/>
<keyword evidence="5 6" id="KW-0472">Membrane</keyword>
<organism evidence="7 8">
    <name type="scientific">Siminovitchia fortis</name>
    <dbReference type="NCBI Taxonomy" id="254758"/>
    <lineage>
        <taxon>Bacteria</taxon>
        <taxon>Bacillati</taxon>
        <taxon>Bacillota</taxon>
        <taxon>Bacilli</taxon>
        <taxon>Bacillales</taxon>
        <taxon>Bacillaceae</taxon>
        <taxon>Siminovitchia</taxon>
    </lineage>
</organism>
<name>A0A443INB4_9BACI</name>
<dbReference type="GO" id="GO:0022857">
    <property type="term" value="F:transmembrane transporter activity"/>
    <property type="evidence" value="ECO:0007669"/>
    <property type="project" value="InterPro"/>
</dbReference>
<evidence type="ECO:0000256" key="4">
    <source>
        <dbReference type="ARBA" id="ARBA00022989"/>
    </source>
</evidence>
<dbReference type="EMBL" id="QYTU02000029">
    <property type="protein sequence ID" value="RWR07737.1"/>
    <property type="molecule type" value="Genomic_DNA"/>
</dbReference>
<feature type="transmembrane region" description="Helical" evidence="6">
    <location>
        <begin position="239"/>
        <end position="257"/>
    </location>
</feature>
<dbReference type="InterPro" id="IPR001851">
    <property type="entry name" value="ABC_transp_permease"/>
</dbReference>
<feature type="transmembrane region" description="Helical" evidence="6">
    <location>
        <begin position="108"/>
        <end position="129"/>
    </location>
</feature>
<keyword evidence="3 6" id="KW-0812">Transmembrane</keyword>
<dbReference type="Pfam" id="PF02653">
    <property type="entry name" value="BPD_transp_2"/>
    <property type="match status" value="1"/>
</dbReference>
<reference evidence="7" key="1">
    <citation type="submission" date="2018-12" db="EMBL/GenBank/DDBJ databases">
        <authorList>
            <person name="Sun L."/>
            <person name="Chen Z."/>
        </authorList>
    </citation>
    <scope>NUCLEOTIDE SEQUENCE [LARGE SCALE GENOMIC DNA]</scope>
    <source>
        <strain evidence="7">DSM 16012</strain>
    </source>
</reference>
<feature type="transmembrane region" description="Helical" evidence="6">
    <location>
        <begin position="290"/>
        <end position="309"/>
    </location>
</feature>
<evidence type="ECO:0000313" key="7">
    <source>
        <dbReference type="EMBL" id="RWR07737.1"/>
    </source>
</evidence>